<protein>
    <submittedName>
        <fullName evidence="7">Dehydrogenase</fullName>
    </submittedName>
</protein>
<dbReference type="EMBL" id="JPMD01000004">
    <property type="protein sequence ID" value="KEZ88144.1"/>
    <property type="molecule type" value="Genomic_DNA"/>
</dbReference>
<evidence type="ECO:0000256" key="4">
    <source>
        <dbReference type="RuleBase" id="RU003719"/>
    </source>
</evidence>
<proteinExistence type="inferred from homology"/>
<gene>
    <name evidence="7" type="ORF">IO99_03185</name>
</gene>
<dbReference type="CDD" id="cd05300">
    <property type="entry name" value="2-Hacid_dh_1"/>
    <property type="match status" value="1"/>
</dbReference>
<keyword evidence="3" id="KW-0520">NAD</keyword>
<reference evidence="7 8" key="1">
    <citation type="submission" date="2014-07" db="EMBL/GenBank/DDBJ databases">
        <title>Draft genome of Clostridium sulfidigenes 113A isolated from sediments associated with methane hydrate from Krishna Godavari basin.</title>
        <authorList>
            <person name="Honkalas V.S."/>
            <person name="Dabir A.P."/>
            <person name="Arora P."/>
            <person name="Dhakephalkar P.K."/>
        </authorList>
    </citation>
    <scope>NUCLEOTIDE SEQUENCE [LARGE SCALE GENOMIC DNA]</scope>
    <source>
        <strain evidence="7 8">113A</strain>
    </source>
</reference>
<feature type="domain" description="D-isomer specific 2-hydroxyacid dehydrogenase catalytic" evidence="5">
    <location>
        <begin position="36"/>
        <end position="314"/>
    </location>
</feature>
<dbReference type="PANTHER" id="PTHR43333:SF1">
    <property type="entry name" value="D-ISOMER SPECIFIC 2-HYDROXYACID DEHYDROGENASE NAD-BINDING DOMAIN-CONTAINING PROTEIN"/>
    <property type="match status" value="1"/>
</dbReference>
<evidence type="ECO:0000259" key="6">
    <source>
        <dbReference type="Pfam" id="PF02826"/>
    </source>
</evidence>
<dbReference type="Pfam" id="PF02826">
    <property type="entry name" value="2-Hacid_dh_C"/>
    <property type="match status" value="1"/>
</dbReference>
<dbReference type="GO" id="GO:0016616">
    <property type="term" value="F:oxidoreductase activity, acting on the CH-OH group of donors, NAD or NADP as acceptor"/>
    <property type="evidence" value="ECO:0007669"/>
    <property type="project" value="InterPro"/>
</dbReference>
<dbReference type="SUPFAM" id="SSF51735">
    <property type="entry name" value="NAD(P)-binding Rossmann-fold domains"/>
    <property type="match status" value="1"/>
</dbReference>
<comment type="similarity">
    <text evidence="1 4">Belongs to the D-isomer specific 2-hydroxyacid dehydrogenase family.</text>
</comment>
<feature type="domain" description="D-isomer specific 2-hydroxyacid dehydrogenase NAD-binding" evidence="6">
    <location>
        <begin position="106"/>
        <end position="280"/>
    </location>
</feature>
<keyword evidence="2 4" id="KW-0560">Oxidoreductase</keyword>
<dbReference type="STRING" id="318464.IO99_03185"/>
<dbReference type="AlphaFoldDB" id="A0A084JGR0"/>
<accession>A0A084JGR0</accession>
<dbReference type="InterPro" id="IPR036291">
    <property type="entry name" value="NAD(P)-bd_dom_sf"/>
</dbReference>
<dbReference type="Gene3D" id="3.40.50.720">
    <property type="entry name" value="NAD(P)-binding Rossmann-like Domain"/>
    <property type="match status" value="2"/>
</dbReference>
<dbReference type="eggNOG" id="COG0111">
    <property type="taxonomic scope" value="Bacteria"/>
</dbReference>
<organism evidence="7 8">
    <name type="scientific">Clostridium sulfidigenes</name>
    <dbReference type="NCBI Taxonomy" id="318464"/>
    <lineage>
        <taxon>Bacteria</taxon>
        <taxon>Bacillati</taxon>
        <taxon>Bacillota</taxon>
        <taxon>Clostridia</taxon>
        <taxon>Eubacteriales</taxon>
        <taxon>Clostridiaceae</taxon>
        <taxon>Clostridium</taxon>
    </lineage>
</organism>
<evidence type="ECO:0000313" key="7">
    <source>
        <dbReference type="EMBL" id="KEZ88144.1"/>
    </source>
</evidence>
<dbReference type="Proteomes" id="UP000028542">
    <property type="component" value="Unassembled WGS sequence"/>
</dbReference>
<sequence length="325" mass="35978">MEKEINVVVLMPMDDSHKIDLMSVAPGSNFIFTSAKEINRETLQDAHIIIGNPPLDMVKGCKNLKWLQLDSAGADLFVKEGVLPRGVKLTNSTGAYGLAISEHMIGVLLSIYKKLYLYRDNQNNSLWKNEGEVKSICGCTALVIGLGDIGGDFAKRIKALGGYTIGVRRSDTNKPEYLDELYLMDKVDELLPKADVVALSLPETKETYKLFSKDKISKMKKDSVLINVGRGTAIDTEALCDALESGKLLGAALDVTDPEPLPKDHRIWGIKNAIITPHVSGNYNLKETHHRIVKIAVNNLERFIKGEELRNVVNLSTGYRDLKTK</sequence>
<dbReference type="Pfam" id="PF00389">
    <property type="entry name" value="2-Hacid_dh"/>
    <property type="match status" value="1"/>
</dbReference>
<evidence type="ECO:0000259" key="5">
    <source>
        <dbReference type="Pfam" id="PF00389"/>
    </source>
</evidence>
<keyword evidence="8" id="KW-1185">Reference proteome</keyword>
<dbReference type="PANTHER" id="PTHR43333">
    <property type="entry name" value="2-HACID_DH_C DOMAIN-CONTAINING PROTEIN"/>
    <property type="match status" value="1"/>
</dbReference>
<dbReference type="SUPFAM" id="SSF52283">
    <property type="entry name" value="Formate/glycerate dehydrogenase catalytic domain-like"/>
    <property type="match status" value="1"/>
</dbReference>
<dbReference type="InterPro" id="IPR006140">
    <property type="entry name" value="D-isomer_DH_NAD-bd"/>
</dbReference>
<evidence type="ECO:0000256" key="3">
    <source>
        <dbReference type="ARBA" id="ARBA00023027"/>
    </source>
</evidence>
<evidence type="ECO:0000256" key="2">
    <source>
        <dbReference type="ARBA" id="ARBA00023002"/>
    </source>
</evidence>
<comment type="caution">
    <text evidence="7">The sequence shown here is derived from an EMBL/GenBank/DDBJ whole genome shotgun (WGS) entry which is preliminary data.</text>
</comment>
<evidence type="ECO:0000256" key="1">
    <source>
        <dbReference type="ARBA" id="ARBA00005854"/>
    </source>
</evidence>
<dbReference type="GO" id="GO:0051287">
    <property type="term" value="F:NAD binding"/>
    <property type="evidence" value="ECO:0007669"/>
    <property type="project" value="InterPro"/>
</dbReference>
<evidence type="ECO:0000313" key="8">
    <source>
        <dbReference type="Proteomes" id="UP000028542"/>
    </source>
</evidence>
<name>A0A084JGR0_9CLOT</name>
<dbReference type="InterPro" id="IPR006139">
    <property type="entry name" value="D-isomer_2_OHA_DH_cat_dom"/>
</dbReference>
<dbReference type="RefSeq" id="WP_035130124.1">
    <property type="nucleotide sequence ID" value="NZ_JPMD01000004.1"/>
</dbReference>